<organism evidence="1 2">
    <name type="scientific">Rubroshorea leprosula</name>
    <dbReference type="NCBI Taxonomy" id="152421"/>
    <lineage>
        <taxon>Eukaryota</taxon>
        <taxon>Viridiplantae</taxon>
        <taxon>Streptophyta</taxon>
        <taxon>Embryophyta</taxon>
        <taxon>Tracheophyta</taxon>
        <taxon>Spermatophyta</taxon>
        <taxon>Magnoliopsida</taxon>
        <taxon>eudicotyledons</taxon>
        <taxon>Gunneridae</taxon>
        <taxon>Pentapetalae</taxon>
        <taxon>rosids</taxon>
        <taxon>malvids</taxon>
        <taxon>Malvales</taxon>
        <taxon>Dipterocarpaceae</taxon>
        <taxon>Rubroshorea</taxon>
    </lineage>
</organism>
<comment type="caution">
    <text evidence="1">The sequence shown here is derived from an EMBL/GenBank/DDBJ whole genome shotgun (WGS) entry which is preliminary data.</text>
</comment>
<protein>
    <submittedName>
        <fullName evidence="1">Uncharacterized protein</fullName>
    </submittedName>
</protein>
<accession>A0AAV5KYW6</accession>
<proteinExistence type="predicted"/>
<dbReference type="EMBL" id="BPVZ01000085">
    <property type="protein sequence ID" value="GKV29934.1"/>
    <property type="molecule type" value="Genomic_DNA"/>
</dbReference>
<dbReference type="AlphaFoldDB" id="A0AAV5KYW6"/>
<evidence type="ECO:0000313" key="1">
    <source>
        <dbReference type="EMBL" id="GKV29934.1"/>
    </source>
</evidence>
<dbReference type="Proteomes" id="UP001054252">
    <property type="component" value="Unassembled WGS sequence"/>
</dbReference>
<reference evidence="1 2" key="1">
    <citation type="journal article" date="2021" name="Commun. Biol.">
        <title>The genome of Shorea leprosula (Dipterocarpaceae) highlights the ecological relevance of drought in aseasonal tropical rainforests.</title>
        <authorList>
            <person name="Ng K.K.S."/>
            <person name="Kobayashi M.J."/>
            <person name="Fawcett J.A."/>
            <person name="Hatakeyama M."/>
            <person name="Paape T."/>
            <person name="Ng C.H."/>
            <person name="Ang C.C."/>
            <person name="Tnah L.H."/>
            <person name="Lee C.T."/>
            <person name="Nishiyama T."/>
            <person name="Sese J."/>
            <person name="O'Brien M.J."/>
            <person name="Copetti D."/>
            <person name="Mohd Noor M.I."/>
            <person name="Ong R.C."/>
            <person name="Putra M."/>
            <person name="Sireger I.Z."/>
            <person name="Indrioko S."/>
            <person name="Kosugi Y."/>
            <person name="Izuno A."/>
            <person name="Isagi Y."/>
            <person name="Lee S.L."/>
            <person name="Shimizu K.K."/>
        </authorList>
    </citation>
    <scope>NUCLEOTIDE SEQUENCE [LARGE SCALE GENOMIC DNA]</scope>
    <source>
        <strain evidence="1">214</strain>
    </source>
</reference>
<evidence type="ECO:0000313" key="2">
    <source>
        <dbReference type="Proteomes" id="UP001054252"/>
    </source>
</evidence>
<gene>
    <name evidence="1" type="ORF">SLEP1_g38807</name>
</gene>
<sequence>MLGPLLAGKFCLISCCDFWRENPVRLASVLANLWKSGYCSRRGTVHWYCSSTLFTPRGPTFNGNLND</sequence>
<keyword evidence="2" id="KW-1185">Reference proteome</keyword>
<name>A0AAV5KYW6_9ROSI</name>